<dbReference type="Pfam" id="PF07679">
    <property type="entry name" value="I-set"/>
    <property type="match status" value="1"/>
</dbReference>
<reference evidence="8" key="3">
    <citation type="submission" date="2025-08" db="UniProtKB">
        <authorList>
            <consortium name="Ensembl"/>
        </authorList>
    </citation>
    <scope>IDENTIFICATION</scope>
    <source>
        <strain evidence="8">JP 163 A</strain>
    </source>
</reference>
<keyword evidence="2" id="KW-0963">Cytoplasm</keyword>
<dbReference type="InterPro" id="IPR013098">
    <property type="entry name" value="Ig_I-set"/>
</dbReference>
<keyword evidence="4" id="KW-0677">Repeat</keyword>
<dbReference type="InterPro" id="IPR052385">
    <property type="entry name" value="Obscurin/Obscurin-like_Reg"/>
</dbReference>
<dbReference type="OMA" id="NEKHNEY"/>
<comment type="subcellular location">
    <subcellularLocation>
        <location evidence="1">Cytoplasm</location>
    </subcellularLocation>
</comment>
<keyword evidence="3" id="KW-0597">Phosphoprotein</keyword>
<evidence type="ECO:0000259" key="7">
    <source>
        <dbReference type="PROSITE" id="PS50835"/>
    </source>
</evidence>
<keyword evidence="9" id="KW-1185">Reference proteome</keyword>
<dbReference type="Proteomes" id="UP000002852">
    <property type="component" value="Unassembled WGS sequence"/>
</dbReference>
<dbReference type="InterPro" id="IPR013783">
    <property type="entry name" value="Ig-like_fold"/>
</dbReference>
<evidence type="ECO:0000256" key="3">
    <source>
        <dbReference type="ARBA" id="ARBA00022553"/>
    </source>
</evidence>
<reference evidence="8" key="4">
    <citation type="submission" date="2025-09" db="UniProtKB">
        <authorList>
            <consortium name="Ensembl"/>
        </authorList>
    </citation>
    <scope>IDENTIFICATION</scope>
    <source>
        <strain evidence="8">JP 163 A</strain>
    </source>
</reference>
<evidence type="ECO:0000313" key="8">
    <source>
        <dbReference type="Ensembl" id="ENSXMAP00000023407.1"/>
    </source>
</evidence>
<sequence>SEVLKRLPTFPNAAFSTTDRESVQREVKAALSQKATLSCEVLDSKMEVKWLKDGKVLTSSKGIHMESKGKTRELVIDRMEKKDAGEYTCEAGGDKLVFKLQLTGSCYGGDLYLVH</sequence>
<dbReference type="SMART" id="SM00409">
    <property type="entry name" value="IG"/>
    <property type="match status" value="1"/>
</dbReference>
<dbReference type="PANTHER" id="PTHR35971">
    <property type="entry name" value="SI:DKEY-31G6.6"/>
    <property type="match status" value="1"/>
</dbReference>
<accession>A0A3B5PXW7</accession>
<dbReference type="InterPro" id="IPR007110">
    <property type="entry name" value="Ig-like_dom"/>
</dbReference>
<keyword evidence="6" id="KW-0393">Immunoglobulin domain</keyword>
<reference evidence="9" key="1">
    <citation type="submission" date="2012-01" db="EMBL/GenBank/DDBJ databases">
        <authorList>
            <person name="Walter R."/>
            <person name="Schartl M."/>
            <person name="Warren W."/>
        </authorList>
    </citation>
    <scope>NUCLEOTIDE SEQUENCE [LARGE SCALE GENOMIC DNA]</scope>
    <source>
        <strain evidence="9">JP 163 A</strain>
    </source>
</reference>
<dbReference type="InterPro" id="IPR003598">
    <property type="entry name" value="Ig_sub2"/>
</dbReference>
<dbReference type="InterPro" id="IPR036179">
    <property type="entry name" value="Ig-like_dom_sf"/>
</dbReference>
<dbReference type="InParanoid" id="A0A3B5PXW7"/>
<evidence type="ECO:0000256" key="4">
    <source>
        <dbReference type="ARBA" id="ARBA00022737"/>
    </source>
</evidence>
<dbReference type="SUPFAM" id="SSF48726">
    <property type="entry name" value="Immunoglobulin"/>
    <property type="match status" value="1"/>
</dbReference>
<dbReference type="SMART" id="SM00408">
    <property type="entry name" value="IGc2"/>
    <property type="match status" value="1"/>
</dbReference>
<organism evidence="8 9">
    <name type="scientific">Xiphophorus maculatus</name>
    <name type="common">Southern platyfish</name>
    <name type="synonym">Platypoecilus maculatus</name>
    <dbReference type="NCBI Taxonomy" id="8083"/>
    <lineage>
        <taxon>Eukaryota</taxon>
        <taxon>Metazoa</taxon>
        <taxon>Chordata</taxon>
        <taxon>Craniata</taxon>
        <taxon>Vertebrata</taxon>
        <taxon>Euteleostomi</taxon>
        <taxon>Actinopterygii</taxon>
        <taxon>Neopterygii</taxon>
        <taxon>Teleostei</taxon>
        <taxon>Neoteleostei</taxon>
        <taxon>Acanthomorphata</taxon>
        <taxon>Ovalentaria</taxon>
        <taxon>Atherinomorphae</taxon>
        <taxon>Cyprinodontiformes</taxon>
        <taxon>Poeciliidae</taxon>
        <taxon>Poeciliinae</taxon>
        <taxon>Xiphophorus</taxon>
    </lineage>
</organism>
<evidence type="ECO:0000256" key="5">
    <source>
        <dbReference type="ARBA" id="ARBA00023157"/>
    </source>
</evidence>
<dbReference type="FunFam" id="2.60.40.10:FF:000211">
    <property type="entry name" value="Obscurin-like protein 1"/>
    <property type="match status" value="1"/>
</dbReference>
<dbReference type="InterPro" id="IPR003599">
    <property type="entry name" value="Ig_sub"/>
</dbReference>
<proteinExistence type="predicted"/>
<keyword evidence="5" id="KW-1015">Disulfide bond</keyword>
<name>A0A3B5PXW7_XIPMA</name>
<dbReference type="GO" id="GO:0005737">
    <property type="term" value="C:cytoplasm"/>
    <property type="evidence" value="ECO:0007669"/>
    <property type="project" value="UniProtKB-SubCell"/>
</dbReference>
<protein>
    <recommendedName>
        <fullName evidence="7">Ig-like domain-containing protein</fullName>
    </recommendedName>
</protein>
<evidence type="ECO:0000256" key="2">
    <source>
        <dbReference type="ARBA" id="ARBA00022490"/>
    </source>
</evidence>
<dbReference type="PROSITE" id="PS50835">
    <property type="entry name" value="IG_LIKE"/>
    <property type="match status" value="1"/>
</dbReference>
<dbReference type="STRING" id="8083.ENSXMAP00000023407"/>
<dbReference type="Ensembl" id="ENSXMAT00000039786.1">
    <property type="protein sequence ID" value="ENSXMAP00000023407.1"/>
    <property type="gene ID" value="ENSXMAG00000024038.1"/>
</dbReference>
<reference evidence="9" key="2">
    <citation type="journal article" date="2013" name="Nat. Genet.">
        <title>The genome of the platyfish, Xiphophorus maculatus, provides insights into evolutionary adaptation and several complex traits.</title>
        <authorList>
            <person name="Schartl M."/>
            <person name="Walter R.B."/>
            <person name="Shen Y."/>
            <person name="Garcia T."/>
            <person name="Catchen J."/>
            <person name="Amores A."/>
            <person name="Braasch I."/>
            <person name="Chalopin D."/>
            <person name="Volff J.N."/>
            <person name="Lesch K.P."/>
            <person name="Bisazza A."/>
            <person name="Minx P."/>
            <person name="Hillier L."/>
            <person name="Wilson R.K."/>
            <person name="Fuerstenberg S."/>
            <person name="Boore J."/>
            <person name="Searle S."/>
            <person name="Postlethwait J.H."/>
            <person name="Warren W.C."/>
        </authorList>
    </citation>
    <scope>NUCLEOTIDE SEQUENCE [LARGE SCALE GENOMIC DNA]</scope>
    <source>
        <strain evidence="9">JP 163 A</strain>
    </source>
</reference>
<dbReference type="PANTHER" id="PTHR35971:SF4">
    <property type="entry name" value="OBSCURIN"/>
    <property type="match status" value="1"/>
</dbReference>
<dbReference type="GeneTree" id="ENSGT00940000154756"/>
<evidence type="ECO:0000313" key="9">
    <source>
        <dbReference type="Proteomes" id="UP000002852"/>
    </source>
</evidence>
<evidence type="ECO:0000256" key="1">
    <source>
        <dbReference type="ARBA" id="ARBA00004496"/>
    </source>
</evidence>
<evidence type="ECO:0000256" key="6">
    <source>
        <dbReference type="ARBA" id="ARBA00023319"/>
    </source>
</evidence>
<dbReference type="AlphaFoldDB" id="A0A3B5PXW7"/>
<dbReference type="Gene3D" id="2.60.40.10">
    <property type="entry name" value="Immunoglobulins"/>
    <property type="match status" value="1"/>
</dbReference>
<feature type="domain" description="Ig-like" evidence="7">
    <location>
        <begin position="11"/>
        <end position="91"/>
    </location>
</feature>